<dbReference type="GeneID" id="75830059"/>
<feature type="compositionally biased region" description="Basic residues" evidence="1">
    <location>
        <begin position="227"/>
        <end position="238"/>
    </location>
</feature>
<protein>
    <submittedName>
        <fullName evidence="3">SUR7/PalI family</fullName>
    </submittedName>
</protein>
<dbReference type="Gene3D" id="1.20.140.150">
    <property type="match status" value="1"/>
</dbReference>
<dbReference type="Proteomes" id="UP001055219">
    <property type="component" value="Unassembled WGS sequence"/>
</dbReference>
<keyword evidence="2" id="KW-0472">Membrane</keyword>
<dbReference type="RefSeq" id="XP_051363405.1">
    <property type="nucleotide sequence ID" value="XM_051505056.1"/>
</dbReference>
<evidence type="ECO:0000313" key="4">
    <source>
        <dbReference type="Proteomes" id="UP001055219"/>
    </source>
</evidence>
<reference evidence="3" key="2">
    <citation type="submission" date="2022-07" db="EMBL/GenBank/DDBJ databases">
        <authorList>
            <person name="Goncalves M.F.M."/>
            <person name="Hilario S."/>
            <person name="Van De Peer Y."/>
            <person name="Esteves A.C."/>
            <person name="Alves A."/>
        </authorList>
    </citation>
    <scope>NUCLEOTIDE SEQUENCE</scope>
    <source>
        <strain evidence="3">MUM 19.33</strain>
    </source>
</reference>
<name>A0A9P9Y420_9HYPO</name>
<dbReference type="GO" id="GO:0045121">
    <property type="term" value="C:membrane raft"/>
    <property type="evidence" value="ECO:0007669"/>
    <property type="project" value="TreeGrafter"/>
</dbReference>
<feature type="region of interest" description="Disordered" evidence="1">
    <location>
        <begin position="219"/>
        <end position="254"/>
    </location>
</feature>
<dbReference type="OrthoDB" id="5419460at2759"/>
<sequence length="254" mass="28071">MLKNAALGATGIILLSGSLLLLLFVILAGVSDVTPLKHTYFLQADTSGISGARDTTQWTYFYFCGPDNNDCGSARPAPAFGKAWDRDAEQAPDSLIGSRGGGTTSFHYFYMWRFAWVFILITLFFATLAWFAAWLACCGRLGAAIASLMALAALFFHSLGTSMMTAVFVQARDAFQRDNRSAKVGSYAFGFMWASWFTLFVATILFIIGIKTSKSRKDTTATATNGHTKRRWGRRNRSVRSSSYDGRRVKEEYA</sequence>
<dbReference type="Pfam" id="PF06687">
    <property type="entry name" value="SUR7"/>
    <property type="match status" value="1"/>
</dbReference>
<keyword evidence="2" id="KW-1133">Transmembrane helix</keyword>
<evidence type="ECO:0000313" key="3">
    <source>
        <dbReference type="EMBL" id="KAI6782549.1"/>
    </source>
</evidence>
<dbReference type="GO" id="GO:0005938">
    <property type="term" value="C:cell cortex"/>
    <property type="evidence" value="ECO:0007669"/>
    <property type="project" value="TreeGrafter"/>
</dbReference>
<dbReference type="AlphaFoldDB" id="A0A9P9Y420"/>
<dbReference type="GO" id="GO:0006897">
    <property type="term" value="P:endocytosis"/>
    <property type="evidence" value="ECO:0007669"/>
    <property type="project" value="TreeGrafter"/>
</dbReference>
<dbReference type="GO" id="GO:0032185">
    <property type="term" value="P:septin cytoskeleton organization"/>
    <property type="evidence" value="ECO:0007669"/>
    <property type="project" value="TreeGrafter"/>
</dbReference>
<feature type="transmembrane region" description="Helical" evidence="2">
    <location>
        <begin position="191"/>
        <end position="210"/>
    </location>
</feature>
<keyword evidence="2" id="KW-0812">Transmembrane</keyword>
<evidence type="ECO:0000256" key="1">
    <source>
        <dbReference type="SAM" id="MobiDB-lite"/>
    </source>
</evidence>
<dbReference type="PANTHER" id="PTHR36414:SF1">
    <property type="entry name" value="PROTEIN SUR7"/>
    <property type="match status" value="1"/>
</dbReference>
<accession>A0A9P9Y420</accession>
<feature type="transmembrane region" description="Helical" evidence="2">
    <location>
        <begin position="148"/>
        <end position="171"/>
    </location>
</feature>
<reference evidence="3" key="1">
    <citation type="journal article" date="2021" name="J Fungi (Basel)">
        <title>Genomic and Metabolomic Analyses of the Marine Fungus Emericellopsis cladophorae: Insights into Saltwater Adaptability Mechanisms and Its Biosynthetic Potential.</title>
        <authorList>
            <person name="Goncalves M.F.M."/>
            <person name="Hilario S."/>
            <person name="Van de Peer Y."/>
            <person name="Esteves A.C."/>
            <person name="Alves A."/>
        </authorList>
    </citation>
    <scope>NUCLEOTIDE SEQUENCE</scope>
    <source>
        <strain evidence="3">MUM 19.33</strain>
    </source>
</reference>
<comment type="caution">
    <text evidence="3">The sequence shown here is derived from an EMBL/GenBank/DDBJ whole genome shotgun (WGS) entry which is preliminary data.</text>
</comment>
<dbReference type="EMBL" id="JAGIXG020000012">
    <property type="protein sequence ID" value="KAI6782549.1"/>
    <property type="molecule type" value="Genomic_DNA"/>
</dbReference>
<dbReference type="GO" id="GO:0030866">
    <property type="term" value="P:cortical actin cytoskeleton organization"/>
    <property type="evidence" value="ECO:0007669"/>
    <property type="project" value="TreeGrafter"/>
</dbReference>
<dbReference type="InterPro" id="IPR009571">
    <property type="entry name" value="SUR7/Rim9-like_fungi"/>
</dbReference>
<organism evidence="3 4">
    <name type="scientific">Emericellopsis cladophorae</name>
    <dbReference type="NCBI Taxonomy" id="2686198"/>
    <lineage>
        <taxon>Eukaryota</taxon>
        <taxon>Fungi</taxon>
        <taxon>Dikarya</taxon>
        <taxon>Ascomycota</taxon>
        <taxon>Pezizomycotina</taxon>
        <taxon>Sordariomycetes</taxon>
        <taxon>Hypocreomycetidae</taxon>
        <taxon>Hypocreales</taxon>
        <taxon>Bionectriaceae</taxon>
        <taxon>Emericellopsis</taxon>
    </lineage>
</organism>
<dbReference type="GO" id="GO:0005886">
    <property type="term" value="C:plasma membrane"/>
    <property type="evidence" value="ECO:0007669"/>
    <property type="project" value="InterPro"/>
</dbReference>
<dbReference type="PANTHER" id="PTHR36414">
    <property type="entry name" value="PROTEIN SUR7"/>
    <property type="match status" value="1"/>
</dbReference>
<keyword evidence="4" id="KW-1185">Reference proteome</keyword>
<gene>
    <name evidence="3" type="ORF">J7T54_003560</name>
</gene>
<dbReference type="GO" id="GO:0031505">
    <property type="term" value="P:fungal-type cell wall organization"/>
    <property type="evidence" value="ECO:0007669"/>
    <property type="project" value="TreeGrafter"/>
</dbReference>
<feature type="transmembrane region" description="Helical" evidence="2">
    <location>
        <begin position="114"/>
        <end position="136"/>
    </location>
</feature>
<feature type="compositionally biased region" description="Basic and acidic residues" evidence="1">
    <location>
        <begin position="245"/>
        <end position="254"/>
    </location>
</feature>
<proteinExistence type="predicted"/>
<evidence type="ECO:0000256" key="2">
    <source>
        <dbReference type="SAM" id="Phobius"/>
    </source>
</evidence>